<dbReference type="PANTHER" id="PTHR31987:SF12">
    <property type="entry name" value="PUTATIVE (AFU_ORTHOLOGUE AFUA_3G10910)-RELATED"/>
    <property type="match status" value="1"/>
</dbReference>
<reference evidence="5 6" key="1">
    <citation type="submission" date="2024-01" db="EMBL/GenBank/DDBJ databases">
        <authorList>
            <person name="Allen C."/>
            <person name="Tagirdzhanova G."/>
        </authorList>
    </citation>
    <scope>NUCLEOTIDE SEQUENCE [LARGE SCALE GENOMIC DNA]</scope>
</reference>
<dbReference type="InterPro" id="IPR033433">
    <property type="entry name" value="GtaA_N"/>
</dbReference>
<evidence type="ECO:0000256" key="1">
    <source>
        <dbReference type="SAM" id="MobiDB-lite"/>
    </source>
</evidence>
<feature type="chain" id="PRO_5047360092" description="Glutaminase" evidence="2">
    <location>
        <begin position="19"/>
        <end position="853"/>
    </location>
</feature>
<feature type="domain" description="Glutaminase A central" evidence="3">
    <location>
        <begin position="700"/>
        <end position="799"/>
    </location>
</feature>
<feature type="domain" description="Glutaminase A central" evidence="3">
    <location>
        <begin position="543"/>
        <end position="666"/>
    </location>
</feature>
<evidence type="ECO:0000313" key="5">
    <source>
        <dbReference type="EMBL" id="CAK7217953.1"/>
    </source>
</evidence>
<feature type="domain" description="Glutaminase A central" evidence="3">
    <location>
        <begin position="371"/>
        <end position="502"/>
    </location>
</feature>
<feature type="signal peptide" evidence="2">
    <location>
        <begin position="1"/>
        <end position="18"/>
    </location>
</feature>
<sequence length="853" mass="94778">MQFSALITALASVALVAGSTLTPPVLPLLVRNPYLSIWLTGAREKPFERWPIFWTGHSVGFSVMASVPDTHSVYPLLGRPQDSLSRSDKRFTVDFPEYLGATFDASTTNLTYLVPGPAATGSESQDKVKVTLSFLSPITPSSTFRQSIPAAYLNVIVEGGFDIDIYLDLNGEWVSGNRDNRIRWDLIKPTENKDHKAKKAASSSAAIKTWALGRAEEQLFTEFADRAEWGTLYFTAPESVRHESGVSAEVRTQFARNGSLRNSNDKKGFRRIMEQEPIFAFSKSFKLGSGGGKGGSSKTEDSVLFTFALIQDPIVQYASARGLTYMRPLWASYIPETNDLIQYHYDDYSAATKLARSYSEQLSKDAFASGSKEYEEIASLSARQVLGATEFSGTPDNPLLFLKEISSNGNCQTVDVIFPSFPFFLYTNPRWLAHLLEPLLEHQLSGQYPNDYSMHDLGYHFPNQTGHNDGNDEYMPVEECGNMLIMGLALVNAFKYDTTPAQNAVAALDATEATPLELTADQARYMDAFGIDRPWGGASTTGQKEAKEWVARSYKLWKQWTGYLVRESLIPRWQLSTDDFAGWLAYQTNLALKGIIGIRAMSEIATVLGEKEDAKHYRTVADEYIAKWQDYGISRDGTHAKLAYDWYGSWTTLYNLYADSLLCFHIPEDKEKTTAGGEHDHQAPLGDSDDKKPSSNSSVFIPDKVYQMQSDWYHNVLQRYGLPLDSRHLYTKSDWEFFAAAITGKSTRAEILNSVAHWLNETDTTEPFTDLYETEGSGGYPGGLKFRARPVVGGHFAFLALERACGGKAIEALAFLDATPAVIDVQAALDADRSPFMAGAGGSTRRPQMDDEL</sequence>
<gene>
    <name evidence="5" type="ORF">SBRCBS47491_003341</name>
</gene>
<dbReference type="Pfam" id="PF17168">
    <property type="entry name" value="DUF5127"/>
    <property type="match status" value="1"/>
</dbReference>
<dbReference type="InterPro" id="IPR052743">
    <property type="entry name" value="Glutaminase_GtaA"/>
</dbReference>
<evidence type="ECO:0000256" key="2">
    <source>
        <dbReference type="SAM" id="SignalP"/>
    </source>
</evidence>
<dbReference type="Proteomes" id="UP001642406">
    <property type="component" value="Unassembled WGS sequence"/>
</dbReference>
<organism evidence="5 6">
    <name type="scientific">Sporothrix bragantina</name>
    <dbReference type="NCBI Taxonomy" id="671064"/>
    <lineage>
        <taxon>Eukaryota</taxon>
        <taxon>Fungi</taxon>
        <taxon>Dikarya</taxon>
        <taxon>Ascomycota</taxon>
        <taxon>Pezizomycotina</taxon>
        <taxon>Sordariomycetes</taxon>
        <taxon>Sordariomycetidae</taxon>
        <taxon>Ophiostomatales</taxon>
        <taxon>Ophiostomataceae</taxon>
        <taxon>Sporothrix</taxon>
    </lineage>
</organism>
<keyword evidence="6" id="KW-1185">Reference proteome</keyword>
<evidence type="ECO:0008006" key="7">
    <source>
        <dbReference type="Google" id="ProtNLM"/>
    </source>
</evidence>
<evidence type="ECO:0000259" key="4">
    <source>
        <dbReference type="Pfam" id="PF17168"/>
    </source>
</evidence>
<dbReference type="Pfam" id="PF16335">
    <property type="entry name" value="GtaA_6_Hairpin"/>
    <property type="match status" value="3"/>
</dbReference>
<evidence type="ECO:0000259" key="3">
    <source>
        <dbReference type="Pfam" id="PF16335"/>
    </source>
</evidence>
<evidence type="ECO:0000313" key="6">
    <source>
        <dbReference type="Proteomes" id="UP001642406"/>
    </source>
</evidence>
<dbReference type="EMBL" id="CAWUHC010000022">
    <property type="protein sequence ID" value="CAK7217953.1"/>
    <property type="molecule type" value="Genomic_DNA"/>
</dbReference>
<feature type="compositionally biased region" description="Basic and acidic residues" evidence="1">
    <location>
        <begin position="673"/>
        <end position="693"/>
    </location>
</feature>
<proteinExistence type="predicted"/>
<keyword evidence="2" id="KW-0732">Signal</keyword>
<dbReference type="PANTHER" id="PTHR31987">
    <property type="entry name" value="GLUTAMINASE A-RELATED"/>
    <property type="match status" value="1"/>
</dbReference>
<feature type="region of interest" description="Disordered" evidence="1">
    <location>
        <begin position="673"/>
        <end position="696"/>
    </location>
</feature>
<protein>
    <recommendedName>
        <fullName evidence="7">Glutaminase</fullName>
    </recommendedName>
</protein>
<dbReference type="InterPro" id="IPR032514">
    <property type="entry name" value="GtaA_central"/>
</dbReference>
<comment type="caution">
    <text evidence="5">The sequence shown here is derived from an EMBL/GenBank/DDBJ whole genome shotgun (WGS) entry which is preliminary data.</text>
</comment>
<name>A0ABP0BE94_9PEZI</name>
<accession>A0ABP0BE94</accession>
<feature type="domain" description="Glutaminase A N-terminal" evidence="4">
    <location>
        <begin position="125"/>
        <end position="365"/>
    </location>
</feature>